<evidence type="ECO:0000256" key="11">
    <source>
        <dbReference type="ARBA" id="ARBA00044535"/>
    </source>
</evidence>
<dbReference type="GO" id="GO:0005524">
    <property type="term" value="F:ATP binding"/>
    <property type="evidence" value="ECO:0007669"/>
    <property type="project" value="UniProtKB-KW"/>
</dbReference>
<evidence type="ECO:0000256" key="2">
    <source>
        <dbReference type="ARBA" id="ARBA00022723"/>
    </source>
</evidence>
<dbReference type="FunFam" id="3.40.50.300:FF:001389">
    <property type="entry name" value="ATP-dependent DNA helicase RecQ"/>
    <property type="match status" value="1"/>
</dbReference>
<dbReference type="GO" id="GO:0009378">
    <property type="term" value="F:four-way junction helicase activity"/>
    <property type="evidence" value="ECO:0007669"/>
    <property type="project" value="TreeGrafter"/>
</dbReference>
<evidence type="ECO:0000256" key="3">
    <source>
        <dbReference type="ARBA" id="ARBA00022741"/>
    </source>
</evidence>
<evidence type="ECO:0000256" key="7">
    <source>
        <dbReference type="ARBA" id="ARBA00023125"/>
    </source>
</evidence>
<dbReference type="PANTHER" id="PTHR13710">
    <property type="entry name" value="DNA HELICASE RECQ FAMILY MEMBER"/>
    <property type="match status" value="1"/>
</dbReference>
<dbReference type="SUPFAM" id="SSF52540">
    <property type="entry name" value="P-loop containing nucleoside triphosphate hydrolases"/>
    <property type="match status" value="1"/>
</dbReference>
<dbReference type="GO" id="GO:0043590">
    <property type="term" value="C:bacterial nucleoid"/>
    <property type="evidence" value="ECO:0007669"/>
    <property type="project" value="TreeGrafter"/>
</dbReference>
<dbReference type="Gene3D" id="1.10.10.10">
    <property type="entry name" value="Winged helix-like DNA-binding domain superfamily/Winged helix DNA-binding domain"/>
    <property type="match status" value="1"/>
</dbReference>
<evidence type="ECO:0000256" key="5">
    <source>
        <dbReference type="ARBA" id="ARBA00022806"/>
    </source>
</evidence>
<dbReference type="InterPro" id="IPR004589">
    <property type="entry name" value="DNA_helicase_ATP-dep_RecQ"/>
</dbReference>
<gene>
    <name evidence="15" type="ORF">BECKUNK1418G_GA0071005_104725</name>
    <name evidence="16" type="ORF">BECKUNK1418H_GA0071006_105125</name>
</gene>
<evidence type="ECO:0000313" key="15">
    <source>
        <dbReference type="EMBL" id="VFK64526.1"/>
    </source>
</evidence>
<comment type="similarity">
    <text evidence="1">Belongs to the helicase family. RecQ subfamily.</text>
</comment>
<accession>A0A451AYK0</accession>
<evidence type="ECO:0000259" key="14">
    <source>
        <dbReference type="PROSITE" id="PS51194"/>
    </source>
</evidence>
<evidence type="ECO:0000256" key="9">
    <source>
        <dbReference type="ARBA" id="ARBA00034617"/>
    </source>
</evidence>
<dbReference type="EMBL" id="CAADFZ010000047">
    <property type="protein sequence ID" value="VFK64526.1"/>
    <property type="molecule type" value="Genomic_DNA"/>
</dbReference>
<dbReference type="GO" id="GO:0016787">
    <property type="term" value="F:hydrolase activity"/>
    <property type="evidence" value="ECO:0007669"/>
    <property type="project" value="UniProtKB-KW"/>
</dbReference>
<evidence type="ECO:0000256" key="10">
    <source>
        <dbReference type="ARBA" id="ARBA00034808"/>
    </source>
</evidence>
<dbReference type="InterPro" id="IPR014001">
    <property type="entry name" value="Helicase_ATP-bd"/>
</dbReference>
<sequence length="640" mass="71615">MIQDIQHHLQHHFGFSEPRPGQEAVIRHLLDGESAAAVFPTGGGKSLCYQLPALLLPGVTLVVSPLIALMKDQIDALAARGILARRLDSSLTGEAYREVMAQIRKGALPLLYVAPERFNNERFRESLRNVRLSLFAVDEAHCISEWGHNFRPDYLKLAGFAREFGAERILALTATATPPVLDDICRLFDIEPHCAIRTGFYRANLAIDTRVVDASERDQVLLESIREQPAGPAIVYVTLQRTAEEVAKRLSSAGLPARAYHAGLKDEVRSGIQEWFMGADHAIVVATIAFGMGVDKANIRAVYHYNLPKSLENYSQEMGRAGRDGLPALCRMLVCPDDLNVLENFIYGDTPDASSIRELIERVFNQGDDFDESLYTLSSETDIRPLVLRTLLTYLELDGYLQSGTPFYADYNFKPLQSSREILGRFQGERRAFLTGVFRRAIKGRSWFKLDLEQTASILGENRERIVVALDWLAEKGLLEVKAAGIRHRFRVLKRPQTFDALAADLHRRMLEREQAEIGRLQQVLDLVSLDGCQTNALAAHFGEERPQPCGHCSWCNRGKSEIPPRRTAEIGDDFQHKIERLKNEPGISANPRLLARLLCGITSPRLSRAKMTGHELFGSLERAPFAEVLRRVGQGADGD</sequence>
<organism evidence="16">
    <name type="scientific">Candidatus Kentrum sp. UNK</name>
    <dbReference type="NCBI Taxonomy" id="2126344"/>
    <lineage>
        <taxon>Bacteria</taxon>
        <taxon>Pseudomonadati</taxon>
        <taxon>Pseudomonadota</taxon>
        <taxon>Gammaproteobacteria</taxon>
        <taxon>Candidatus Kentrum</taxon>
    </lineage>
</organism>
<evidence type="ECO:0000256" key="8">
    <source>
        <dbReference type="ARBA" id="ARBA00023235"/>
    </source>
</evidence>
<proteinExistence type="inferred from homology"/>
<dbReference type="Pfam" id="PF16124">
    <property type="entry name" value="RecQ_Zn_bind"/>
    <property type="match status" value="1"/>
</dbReference>
<keyword evidence="7" id="KW-0238">DNA-binding</keyword>
<evidence type="ECO:0000256" key="6">
    <source>
        <dbReference type="ARBA" id="ARBA00022840"/>
    </source>
</evidence>
<evidence type="ECO:0000256" key="1">
    <source>
        <dbReference type="ARBA" id="ARBA00005446"/>
    </source>
</evidence>
<dbReference type="PROSITE" id="PS51192">
    <property type="entry name" value="HELICASE_ATP_BIND_1"/>
    <property type="match status" value="1"/>
</dbReference>
<dbReference type="AlphaFoldDB" id="A0A451AYK0"/>
<dbReference type="InterPro" id="IPR036388">
    <property type="entry name" value="WH-like_DNA-bd_sf"/>
</dbReference>
<name>A0A451AYK0_9GAMM</name>
<comment type="catalytic activity">
    <reaction evidence="9">
        <text>Couples ATP hydrolysis with the unwinding of duplex DNA by translocating in the 3'-5' direction.</text>
        <dbReference type="EC" id="5.6.2.4"/>
    </reaction>
</comment>
<dbReference type="EMBL" id="CAADGD010000051">
    <property type="protein sequence ID" value="VFK71125.1"/>
    <property type="molecule type" value="Genomic_DNA"/>
</dbReference>
<dbReference type="GO" id="GO:0006310">
    <property type="term" value="P:DNA recombination"/>
    <property type="evidence" value="ECO:0007669"/>
    <property type="project" value="InterPro"/>
</dbReference>
<dbReference type="InterPro" id="IPR001650">
    <property type="entry name" value="Helicase_C-like"/>
</dbReference>
<keyword evidence="2" id="KW-0479">Metal-binding</keyword>
<dbReference type="InterPro" id="IPR032284">
    <property type="entry name" value="RecQ_Zn-bd"/>
</dbReference>
<dbReference type="Gene3D" id="3.40.50.300">
    <property type="entry name" value="P-loop containing nucleotide triphosphate hydrolases"/>
    <property type="match status" value="2"/>
</dbReference>
<feature type="domain" description="Helicase ATP-binding" evidence="13">
    <location>
        <begin position="26"/>
        <end position="194"/>
    </location>
</feature>
<dbReference type="PANTHER" id="PTHR13710:SF105">
    <property type="entry name" value="ATP-DEPENDENT DNA HELICASE Q1"/>
    <property type="match status" value="1"/>
</dbReference>
<dbReference type="Pfam" id="PF00270">
    <property type="entry name" value="DEAD"/>
    <property type="match status" value="1"/>
</dbReference>
<dbReference type="SMART" id="SM00490">
    <property type="entry name" value="HELICc"/>
    <property type="match status" value="1"/>
</dbReference>
<dbReference type="GO" id="GO:0005737">
    <property type="term" value="C:cytoplasm"/>
    <property type="evidence" value="ECO:0007669"/>
    <property type="project" value="TreeGrafter"/>
</dbReference>
<evidence type="ECO:0000256" key="12">
    <source>
        <dbReference type="ARBA" id="ARBA00044550"/>
    </source>
</evidence>
<dbReference type="PROSITE" id="PS51194">
    <property type="entry name" value="HELICASE_CTER"/>
    <property type="match status" value="1"/>
</dbReference>
<keyword evidence="6" id="KW-0067">ATP-binding</keyword>
<dbReference type="GO" id="GO:0006281">
    <property type="term" value="P:DNA repair"/>
    <property type="evidence" value="ECO:0007669"/>
    <property type="project" value="TreeGrafter"/>
</dbReference>
<evidence type="ECO:0000313" key="16">
    <source>
        <dbReference type="EMBL" id="VFK71125.1"/>
    </source>
</evidence>
<dbReference type="SMART" id="SM00487">
    <property type="entry name" value="DEXDc"/>
    <property type="match status" value="1"/>
</dbReference>
<reference evidence="16" key="1">
    <citation type="submission" date="2019-02" db="EMBL/GenBank/DDBJ databases">
        <authorList>
            <person name="Gruber-Vodicka R. H."/>
            <person name="Seah K. B. B."/>
        </authorList>
    </citation>
    <scope>NUCLEOTIDE SEQUENCE</scope>
    <source>
        <strain evidence="16">BECK_BY19</strain>
        <strain evidence="15">BECK_BY8</strain>
    </source>
</reference>
<protein>
    <recommendedName>
        <fullName evidence="11">ATP-dependent DNA helicase RecQ</fullName>
        <ecNumber evidence="10">5.6.2.4</ecNumber>
    </recommendedName>
    <alternativeName>
        <fullName evidence="12">DNA 3'-5' helicase RecQ</fullName>
    </alternativeName>
</protein>
<dbReference type="GO" id="GO:0043138">
    <property type="term" value="F:3'-5' DNA helicase activity"/>
    <property type="evidence" value="ECO:0007669"/>
    <property type="project" value="UniProtKB-EC"/>
</dbReference>
<feature type="domain" description="Helicase C-terminal" evidence="14">
    <location>
        <begin position="206"/>
        <end position="371"/>
    </location>
</feature>
<dbReference type="EC" id="5.6.2.4" evidence="10"/>
<dbReference type="GO" id="GO:0046872">
    <property type="term" value="F:metal ion binding"/>
    <property type="evidence" value="ECO:0007669"/>
    <property type="project" value="UniProtKB-KW"/>
</dbReference>
<keyword evidence="5 16" id="KW-0347">Helicase</keyword>
<dbReference type="GO" id="GO:0003677">
    <property type="term" value="F:DNA binding"/>
    <property type="evidence" value="ECO:0007669"/>
    <property type="project" value="UniProtKB-KW"/>
</dbReference>
<evidence type="ECO:0000259" key="13">
    <source>
        <dbReference type="PROSITE" id="PS51192"/>
    </source>
</evidence>
<dbReference type="InterPro" id="IPR027417">
    <property type="entry name" value="P-loop_NTPase"/>
</dbReference>
<dbReference type="Pfam" id="PF00271">
    <property type="entry name" value="Helicase_C"/>
    <property type="match status" value="1"/>
</dbReference>
<keyword evidence="4" id="KW-0378">Hydrolase</keyword>
<dbReference type="CDD" id="cd17920">
    <property type="entry name" value="DEXHc_RecQ"/>
    <property type="match status" value="1"/>
</dbReference>
<dbReference type="GO" id="GO:0030894">
    <property type="term" value="C:replisome"/>
    <property type="evidence" value="ECO:0007669"/>
    <property type="project" value="TreeGrafter"/>
</dbReference>
<dbReference type="InterPro" id="IPR011545">
    <property type="entry name" value="DEAD/DEAH_box_helicase_dom"/>
</dbReference>
<evidence type="ECO:0000256" key="4">
    <source>
        <dbReference type="ARBA" id="ARBA00022801"/>
    </source>
</evidence>
<keyword evidence="3" id="KW-0547">Nucleotide-binding</keyword>
<dbReference type="NCBIfam" id="TIGR00614">
    <property type="entry name" value="recQ_fam"/>
    <property type="match status" value="1"/>
</dbReference>
<keyword evidence="8" id="KW-0413">Isomerase</keyword>